<name>A0A1M4YXS2_9BACE</name>
<feature type="transmembrane region" description="Helical" evidence="1">
    <location>
        <begin position="12"/>
        <end position="38"/>
    </location>
</feature>
<keyword evidence="1" id="KW-1133">Transmembrane helix</keyword>
<proteinExistence type="predicted"/>
<sequence>MMVFSRFRFMTIDLLNTMLVICCYPMLCFITCIFNYIIPYLLPLAIIVDWGLFNIPKPTGEFE</sequence>
<reference evidence="2 3" key="1">
    <citation type="submission" date="2016-11" db="EMBL/GenBank/DDBJ databases">
        <authorList>
            <person name="Jaros S."/>
            <person name="Januszkiewicz K."/>
            <person name="Wedrychowicz H."/>
        </authorList>
    </citation>
    <scope>NUCLEOTIDE SEQUENCE [LARGE SCALE GENOMIC DNA]</scope>
    <source>
        <strain evidence="2 3">DSM 26883</strain>
    </source>
</reference>
<evidence type="ECO:0000313" key="2">
    <source>
        <dbReference type="EMBL" id="SHF10136.1"/>
    </source>
</evidence>
<dbReference type="STRING" id="871325.SAMN05444349_11170"/>
<dbReference type="Proteomes" id="UP000184436">
    <property type="component" value="Unassembled WGS sequence"/>
</dbReference>
<dbReference type="EMBL" id="FQVD01000011">
    <property type="protein sequence ID" value="SHF10136.1"/>
    <property type="molecule type" value="Genomic_DNA"/>
</dbReference>
<gene>
    <name evidence="2" type="ORF">SAMN05444349_11170</name>
</gene>
<organism evidence="2 3">
    <name type="scientific">Bacteroides faecichinchillae</name>
    <dbReference type="NCBI Taxonomy" id="871325"/>
    <lineage>
        <taxon>Bacteria</taxon>
        <taxon>Pseudomonadati</taxon>
        <taxon>Bacteroidota</taxon>
        <taxon>Bacteroidia</taxon>
        <taxon>Bacteroidales</taxon>
        <taxon>Bacteroidaceae</taxon>
        <taxon>Bacteroides</taxon>
    </lineage>
</organism>
<accession>A0A1M4YXS2</accession>
<dbReference type="AlphaFoldDB" id="A0A1M4YXS2"/>
<protein>
    <submittedName>
        <fullName evidence="2">Uncharacterized protein</fullName>
    </submittedName>
</protein>
<keyword evidence="1" id="KW-0472">Membrane</keyword>
<keyword evidence="1" id="KW-0812">Transmembrane</keyword>
<evidence type="ECO:0000313" key="3">
    <source>
        <dbReference type="Proteomes" id="UP000184436"/>
    </source>
</evidence>
<evidence type="ECO:0000256" key="1">
    <source>
        <dbReference type="SAM" id="Phobius"/>
    </source>
</evidence>
<keyword evidence="3" id="KW-1185">Reference proteome</keyword>